<feature type="region of interest" description="Disordered" evidence="1">
    <location>
        <begin position="27"/>
        <end position="108"/>
    </location>
</feature>
<feature type="compositionally biased region" description="Basic residues" evidence="1">
    <location>
        <begin position="34"/>
        <end position="49"/>
    </location>
</feature>
<protein>
    <submittedName>
        <fullName evidence="2">Uncharacterized protein</fullName>
    </submittedName>
</protein>
<reference evidence="2" key="1">
    <citation type="submission" date="2019-05" db="EMBL/GenBank/DDBJ databases">
        <authorList>
            <person name="Zhang S."/>
            <person name="Liu J."/>
        </authorList>
    </citation>
    <scope>NUCLEOTIDE SEQUENCE [LARGE SCALE GENOMIC DNA]</scope>
</reference>
<accession>A0A8B9X530</accession>
<sequence>MGSRAPRTTWWSTCGCSPQAICSARASSLSTSSRRAHRERPHPHHRWPRRSASPSRWSTWTAAGAPPTPRLPEGSEAPSPRSTFSTGPDTRHPLQVGPPGLPRCPPAPLPGARHGQRFSCGCKWSYFTPQPLPCHDLRVLLKGTLVVSSVCACPCSAAAHLAALCLAAPSLRWVPLSLSPVHPKPPARSSFEGLGLSGTLPGYWGSASFPSGHHAFPV</sequence>
<dbReference type="GeneTree" id="ENSGT00930000152994"/>
<name>A0A8B9X530_BOSMU</name>
<dbReference type="Proteomes" id="UP000694520">
    <property type="component" value="Chromosome 29"/>
</dbReference>
<evidence type="ECO:0000313" key="2">
    <source>
        <dbReference type="Ensembl" id="ENSBGRP00000016551.1"/>
    </source>
</evidence>
<dbReference type="AlphaFoldDB" id="A0A8B9X530"/>
<dbReference type="Ensembl" id="ENSBGRT00000019138.1">
    <property type="protein sequence ID" value="ENSBGRP00000016551.1"/>
    <property type="gene ID" value="ENSBGRG00000010409.1"/>
</dbReference>
<reference evidence="2" key="2">
    <citation type="submission" date="2025-08" db="UniProtKB">
        <authorList>
            <consortium name="Ensembl"/>
        </authorList>
    </citation>
    <scope>IDENTIFICATION</scope>
</reference>
<evidence type="ECO:0000256" key="1">
    <source>
        <dbReference type="SAM" id="MobiDB-lite"/>
    </source>
</evidence>
<evidence type="ECO:0000313" key="3">
    <source>
        <dbReference type="Proteomes" id="UP000694520"/>
    </source>
</evidence>
<keyword evidence="3" id="KW-1185">Reference proteome</keyword>
<feature type="compositionally biased region" description="Low complexity" evidence="1">
    <location>
        <begin position="50"/>
        <end position="63"/>
    </location>
</feature>
<proteinExistence type="predicted"/>
<organism evidence="2 3">
    <name type="scientific">Bos mutus grunniens</name>
    <name type="common">Wild yak</name>
    <name type="synonym">Bos grunniens</name>
    <dbReference type="NCBI Taxonomy" id="30521"/>
    <lineage>
        <taxon>Eukaryota</taxon>
        <taxon>Metazoa</taxon>
        <taxon>Chordata</taxon>
        <taxon>Craniata</taxon>
        <taxon>Vertebrata</taxon>
        <taxon>Euteleostomi</taxon>
        <taxon>Mammalia</taxon>
        <taxon>Eutheria</taxon>
        <taxon>Laurasiatheria</taxon>
        <taxon>Artiodactyla</taxon>
        <taxon>Ruminantia</taxon>
        <taxon>Pecora</taxon>
        <taxon>Bovidae</taxon>
        <taxon>Bovinae</taxon>
        <taxon>Bos</taxon>
    </lineage>
</organism>
<feature type="compositionally biased region" description="Pro residues" evidence="1">
    <location>
        <begin position="99"/>
        <end position="108"/>
    </location>
</feature>
<reference evidence="2" key="3">
    <citation type="submission" date="2025-09" db="UniProtKB">
        <authorList>
            <consortium name="Ensembl"/>
        </authorList>
    </citation>
    <scope>IDENTIFICATION</scope>
</reference>